<dbReference type="PANTHER" id="PTHR30328:SF54">
    <property type="entry name" value="HTH-TYPE TRANSCRIPTIONAL REPRESSOR SCO4008"/>
    <property type="match status" value="1"/>
</dbReference>
<dbReference type="Gene3D" id="1.10.357.10">
    <property type="entry name" value="Tetracycline Repressor, domain 2"/>
    <property type="match status" value="1"/>
</dbReference>
<accession>A0A110B3L4</accession>
<dbReference type="Pfam" id="PF00440">
    <property type="entry name" value="TetR_N"/>
    <property type="match status" value="1"/>
</dbReference>
<dbReference type="OrthoDB" id="836882at2"/>
<evidence type="ECO:0000313" key="1">
    <source>
        <dbReference type="EMBL" id="BAU55598.1"/>
    </source>
</evidence>
<dbReference type="RefSeq" id="WP_096353980.1">
    <property type="nucleotide sequence ID" value="NZ_AP017313.1"/>
</dbReference>
<dbReference type="EMBL" id="AP017313">
    <property type="protein sequence ID" value="BAU55598.1"/>
    <property type="molecule type" value="Genomic_DNA"/>
</dbReference>
<sequence length="223" mass="25548">MRTGYKRISGNIHNRPLTERRLIDAVGTIIEKRGYKGLGVNAIAKEADVSKSLIYTYFTSVDKLIETYILEKDFWMVSKSQMTGLLEKANTKGCLIEILVFVLQKQFDYFFNEEEMQQLILWEITEKSDMMNSVGNARESLGEDFFELTNRHFKGSEVNFQAVAALLVSGIYYLVLHARKNKSTQCGIDINTEEGRNEILKAIRQIIKWSFAAGKIKQKGNEL</sequence>
<dbReference type="SUPFAM" id="SSF46689">
    <property type="entry name" value="Homeodomain-like"/>
    <property type="match status" value="1"/>
</dbReference>
<proteinExistence type="predicted"/>
<dbReference type="PANTHER" id="PTHR30328">
    <property type="entry name" value="TRANSCRIPTIONAL REPRESSOR"/>
    <property type="match status" value="1"/>
</dbReference>
<dbReference type="InterPro" id="IPR001647">
    <property type="entry name" value="HTH_TetR"/>
</dbReference>
<name>A0A110B3L4_9SPHI</name>
<dbReference type="Proteomes" id="UP000218263">
    <property type="component" value="Chromosome"/>
</dbReference>
<gene>
    <name evidence="1" type="ORF">MgSA37_03789</name>
</gene>
<protein>
    <submittedName>
        <fullName evidence="1">Transcriptional regulator BetI</fullName>
    </submittedName>
</protein>
<dbReference type="InterPro" id="IPR009057">
    <property type="entry name" value="Homeodomain-like_sf"/>
</dbReference>
<dbReference type="KEGG" id="mgot:MgSA37_03789"/>
<dbReference type="InterPro" id="IPR050109">
    <property type="entry name" value="HTH-type_TetR-like_transc_reg"/>
</dbReference>
<organism evidence="1 2">
    <name type="scientific">Mucilaginibacter gotjawali</name>
    <dbReference type="NCBI Taxonomy" id="1550579"/>
    <lineage>
        <taxon>Bacteria</taxon>
        <taxon>Pseudomonadati</taxon>
        <taxon>Bacteroidota</taxon>
        <taxon>Sphingobacteriia</taxon>
        <taxon>Sphingobacteriales</taxon>
        <taxon>Sphingobacteriaceae</taxon>
        <taxon>Mucilaginibacter</taxon>
    </lineage>
</organism>
<evidence type="ECO:0000313" key="2">
    <source>
        <dbReference type="Proteomes" id="UP000218263"/>
    </source>
</evidence>
<keyword evidence="2" id="KW-1185">Reference proteome</keyword>
<dbReference type="AlphaFoldDB" id="A0A110B3L4"/>
<dbReference type="GO" id="GO:0003677">
    <property type="term" value="F:DNA binding"/>
    <property type="evidence" value="ECO:0007669"/>
    <property type="project" value="UniProtKB-UniRule"/>
</dbReference>
<dbReference type="PRINTS" id="PR00455">
    <property type="entry name" value="HTHTETR"/>
</dbReference>
<reference evidence="1 2" key="1">
    <citation type="submission" date="2015-12" db="EMBL/GenBank/DDBJ databases">
        <title>Genome sequence of Mucilaginibacter gotjawali.</title>
        <authorList>
            <person name="Lee J.S."/>
            <person name="Lee K.C."/>
            <person name="Kim K.K."/>
            <person name="Lee B.W."/>
        </authorList>
    </citation>
    <scope>NUCLEOTIDE SEQUENCE [LARGE SCALE GENOMIC DNA]</scope>
    <source>
        <strain evidence="1 2">SA3-7</strain>
    </source>
</reference>
<dbReference type="PROSITE" id="PS50977">
    <property type="entry name" value="HTH_TETR_2"/>
    <property type="match status" value="1"/>
</dbReference>